<dbReference type="InterPro" id="IPR011006">
    <property type="entry name" value="CheY-like_superfamily"/>
</dbReference>
<feature type="transmembrane region" description="Helical" evidence="14">
    <location>
        <begin position="236"/>
        <end position="253"/>
    </location>
</feature>
<feature type="transmembrane region" description="Helical" evidence="14">
    <location>
        <begin position="259"/>
        <end position="280"/>
    </location>
</feature>
<evidence type="ECO:0000256" key="7">
    <source>
        <dbReference type="ARBA" id="ARBA00022840"/>
    </source>
</evidence>
<keyword evidence="14" id="KW-0812">Transmembrane</keyword>
<comment type="caution">
    <text evidence="18">The sequence shown here is derived from an EMBL/GenBank/DDBJ whole genome shotgun (WGS) entry which is preliminary data.</text>
</comment>
<dbReference type="PRINTS" id="PR00344">
    <property type="entry name" value="BCTRLSENSOR"/>
</dbReference>
<evidence type="ECO:0000256" key="13">
    <source>
        <dbReference type="SAM" id="Coils"/>
    </source>
</evidence>
<dbReference type="SUPFAM" id="SSF46689">
    <property type="entry name" value="Homeodomain-like"/>
    <property type="match status" value="1"/>
</dbReference>
<dbReference type="SMART" id="SM00388">
    <property type="entry name" value="HisKA"/>
    <property type="match status" value="1"/>
</dbReference>
<dbReference type="InterPro" id="IPR036890">
    <property type="entry name" value="HATPase_C_sf"/>
</dbReference>
<dbReference type="FunFam" id="3.30.565.10:FF:000037">
    <property type="entry name" value="Hybrid sensor histidine kinase/response regulator"/>
    <property type="match status" value="1"/>
</dbReference>
<dbReference type="PROSITE" id="PS01124">
    <property type="entry name" value="HTH_ARAC_FAMILY_2"/>
    <property type="match status" value="1"/>
</dbReference>
<feature type="transmembrane region" description="Helical" evidence="14">
    <location>
        <begin position="314"/>
        <end position="335"/>
    </location>
</feature>
<dbReference type="CDD" id="cd16922">
    <property type="entry name" value="HATPase_EvgS-ArcB-TorS-like"/>
    <property type="match status" value="1"/>
</dbReference>
<dbReference type="SUPFAM" id="SSF55874">
    <property type="entry name" value="ATPase domain of HSP90 chaperone/DNA topoisomerase II/histidine kinase"/>
    <property type="match status" value="1"/>
</dbReference>
<evidence type="ECO:0000256" key="3">
    <source>
        <dbReference type="ARBA" id="ARBA00022553"/>
    </source>
</evidence>
<dbReference type="Proteomes" id="UP000248790">
    <property type="component" value="Unassembled WGS sequence"/>
</dbReference>
<keyword evidence="6 18" id="KW-0418">Kinase</keyword>
<dbReference type="SMART" id="SM00448">
    <property type="entry name" value="REC"/>
    <property type="match status" value="1"/>
</dbReference>
<dbReference type="Gene3D" id="1.10.287.130">
    <property type="match status" value="1"/>
</dbReference>
<protein>
    <recommendedName>
        <fullName evidence="2">histidine kinase</fullName>
        <ecNumber evidence="2">2.7.13.3</ecNumber>
    </recommendedName>
</protein>
<dbReference type="PROSITE" id="PS50110">
    <property type="entry name" value="RESPONSE_REGULATORY"/>
    <property type="match status" value="1"/>
</dbReference>
<evidence type="ECO:0000259" key="16">
    <source>
        <dbReference type="PROSITE" id="PS50109"/>
    </source>
</evidence>
<dbReference type="PANTHER" id="PTHR43547">
    <property type="entry name" value="TWO-COMPONENT HISTIDINE KINASE"/>
    <property type="match status" value="1"/>
</dbReference>
<dbReference type="GO" id="GO:0043565">
    <property type="term" value="F:sequence-specific DNA binding"/>
    <property type="evidence" value="ECO:0007669"/>
    <property type="project" value="InterPro"/>
</dbReference>
<keyword evidence="14" id="KW-0472">Membrane</keyword>
<dbReference type="AlphaFoldDB" id="A0A327WLG3"/>
<evidence type="ECO:0000256" key="11">
    <source>
        <dbReference type="ARBA" id="ARBA00023163"/>
    </source>
</evidence>
<evidence type="ECO:0000256" key="14">
    <source>
        <dbReference type="SAM" id="Phobius"/>
    </source>
</evidence>
<sequence length="1010" mass="114198">MRVRLLLTFVGVVLRAFGLYGQTGLVLPLDSLAQHGIRLEKGWKWQAGDNPHWSQPTLNDSAWHSIDPTISIHELPQVRKAGVSWFRLRVSLPARFPASALSLAVSQVGASEIFLDGKRIERYGLVSVDPAVEQTYNPHNRPIPLPALSAGQHLLAIRYSFLEQNGYLNYAGFGNACLTVWLLPSPMAWDRFLYSHEIWNIQSIPVFGILLMLCILHFCFYFLYPARKVNLRFAQFLFFFSFSMLGDPLYFQLHGAGDQFWNALLWFLLVIGNNVCLLRAIYELLEYPKGRVYYRLVGLALLGLPAVFLSYDWGWFYCTFFLLTVVFGETIRISIRSLSTKKREARVIIIGQLLVIIFFVVQGVIQASTDINSPMPPLLEGLFRVSYSASFLTIPILVTLLLAGDFAKTSHTLEAKLAEVQALSARTLVQEQEKQQLLASQNQLLEQQVAQRTAELRAQTLELQVAQEQLRQADAQKTRFFDNLTHEFRTPLTLILAPVDRLLGHLQDQQARKDLQTVERNARTLLGLINQLLDITKLEAQTMPLTVSAGDLIAHTERLLDQFRPLAREKQIRLTFQAQELAGQWWYDAEKWQKILFNLLSNALKFTPAGGAVSVELERISSQEHTQQVQLTVRDTGVGISTQHQPHIFDRFYQADNSWTRHHEGSGIGLALVKELTELMNGQIEVSSQPRDTTFRLIIPLQAVETPVDTLPVSAGNGPEKAHLSASVADAANQELTIQDETVPLVLVVEDNAELRDFLATDLSATYRVLTATNGQEGWETACRELPDLVLSDVMMPLMDGYTLTDRLKSDPSTDHIAVVLLTARSAYQHVVEGLQRGADEYLPKPFHLEELRLRLHNLLTRQNRLKEHYQQQFASLPEQKTGQSANGAEEPVPHPFLEKIDRVLEEHLDNPQLSVDWLADHLAMSRKTLYRKVVSLTPWTPNELIRRYRLRRGADLLVQGHSVAEAAYQVGFEIPAYFGQCFKEVYRATPSDYVKMIQAASSGSTQLPS</sequence>
<dbReference type="InterPro" id="IPR036097">
    <property type="entry name" value="HisK_dim/P_sf"/>
</dbReference>
<dbReference type="CDD" id="cd00082">
    <property type="entry name" value="HisKA"/>
    <property type="match status" value="1"/>
</dbReference>
<dbReference type="InterPro" id="IPR003594">
    <property type="entry name" value="HATPase_dom"/>
</dbReference>
<evidence type="ECO:0000256" key="1">
    <source>
        <dbReference type="ARBA" id="ARBA00000085"/>
    </source>
</evidence>
<evidence type="ECO:0000313" key="18">
    <source>
        <dbReference type="EMBL" id="RAJ91091.1"/>
    </source>
</evidence>
<reference evidence="18 19" key="1">
    <citation type="submission" date="2018-06" db="EMBL/GenBank/DDBJ databases">
        <title>Genomic Encyclopedia of Archaeal and Bacterial Type Strains, Phase II (KMG-II): from individual species to whole genera.</title>
        <authorList>
            <person name="Goeker M."/>
        </authorList>
    </citation>
    <scope>NUCLEOTIDE SEQUENCE [LARGE SCALE GENOMIC DNA]</scope>
    <source>
        <strain evidence="18 19">DSM 21851</strain>
    </source>
</reference>
<dbReference type="Gene3D" id="3.40.50.2300">
    <property type="match status" value="1"/>
</dbReference>
<dbReference type="InterPro" id="IPR001789">
    <property type="entry name" value="Sig_transdc_resp-reg_receiver"/>
</dbReference>
<dbReference type="SUPFAM" id="SSF47384">
    <property type="entry name" value="Homodimeric domain of signal transducing histidine kinase"/>
    <property type="match status" value="1"/>
</dbReference>
<keyword evidence="3 12" id="KW-0597">Phosphoprotein</keyword>
<dbReference type="Pfam" id="PF02518">
    <property type="entry name" value="HATPase_c"/>
    <property type="match status" value="1"/>
</dbReference>
<keyword evidence="13" id="KW-0175">Coiled coil</keyword>
<keyword evidence="11" id="KW-0804">Transcription</keyword>
<comment type="catalytic activity">
    <reaction evidence="1">
        <text>ATP + protein L-histidine = ADP + protein N-phospho-L-histidine.</text>
        <dbReference type="EC" id="2.7.13.3"/>
    </reaction>
</comment>
<dbReference type="GO" id="GO:0003700">
    <property type="term" value="F:DNA-binding transcription factor activity"/>
    <property type="evidence" value="ECO:0007669"/>
    <property type="project" value="InterPro"/>
</dbReference>
<dbReference type="RefSeq" id="WP_111631313.1">
    <property type="nucleotide sequence ID" value="NZ_QLMC01000009.1"/>
</dbReference>
<dbReference type="PANTHER" id="PTHR43547:SF2">
    <property type="entry name" value="HYBRID SIGNAL TRANSDUCTION HISTIDINE KINASE C"/>
    <property type="match status" value="1"/>
</dbReference>
<feature type="modified residue" description="4-aspartylphosphate" evidence="12">
    <location>
        <position position="793"/>
    </location>
</feature>
<evidence type="ECO:0000256" key="8">
    <source>
        <dbReference type="ARBA" id="ARBA00023012"/>
    </source>
</evidence>
<organism evidence="18 19">
    <name type="scientific">Larkinella arboricola</name>
    <dbReference type="NCBI Taxonomy" id="643671"/>
    <lineage>
        <taxon>Bacteria</taxon>
        <taxon>Pseudomonadati</taxon>
        <taxon>Bacteroidota</taxon>
        <taxon>Cytophagia</taxon>
        <taxon>Cytophagales</taxon>
        <taxon>Spirosomataceae</taxon>
        <taxon>Larkinella</taxon>
    </lineage>
</organism>
<evidence type="ECO:0000259" key="15">
    <source>
        <dbReference type="PROSITE" id="PS01124"/>
    </source>
</evidence>
<feature type="transmembrane region" description="Helical" evidence="14">
    <location>
        <begin position="204"/>
        <end position="224"/>
    </location>
</feature>
<dbReference type="EC" id="2.7.13.3" evidence="2"/>
<dbReference type="InterPro" id="IPR005467">
    <property type="entry name" value="His_kinase_dom"/>
</dbReference>
<dbReference type="InterPro" id="IPR003661">
    <property type="entry name" value="HisK_dim/P_dom"/>
</dbReference>
<dbReference type="Gene3D" id="1.10.10.60">
    <property type="entry name" value="Homeodomain-like"/>
    <property type="match status" value="1"/>
</dbReference>
<dbReference type="EMBL" id="QLMC01000009">
    <property type="protein sequence ID" value="RAJ91091.1"/>
    <property type="molecule type" value="Genomic_DNA"/>
</dbReference>
<feature type="domain" description="HTH araC/xylS-type" evidence="15">
    <location>
        <begin position="899"/>
        <end position="997"/>
    </location>
</feature>
<feature type="domain" description="Response regulatory" evidence="17">
    <location>
        <begin position="745"/>
        <end position="860"/>
    </location>
</feature>
<evidence type="ECO:0000259" key="17">
    <source>
        <dbReference type="PROSITE" id="PS50110"/>
    </source>
</evidence>
<dbReference type="Gene3D" id="3.30.565.10">
    <property type="entry name" value="Histidine kinase-like ATPase, C-terminal domain"/>
    <property type="match status" value="1"/>
</dbReference>
<dbReference type="Gene3D" id="2.60.120.260">
    <property type="entry name" value="Galactose-binding domain-like"/>
    <property type="match status" value="1"/>
</dbReference>
<keyword evidence="19" id="KW-1185">Reference proteome</keyword>
<dbReference type="PROSITE" id="PS50109">
    <property type="entry name" value="HIS_KIN"/>
    <property type="match status" value="1"/>
</dbReference>
<feature type="transmembrane region" description="Helical" evidence="14">
    <location>
        <begin position="292"/>
        <end position="308"/>
    </location>
</feature>
<evidence type="ECO:0000256" key="5">
    <source>
        <dbReference type="ARBA" id="ARBA00022741"/>
    </source>
</evidence>
<feature type="domain" description="Histidine kinase" evidence="16">
    <location>
        <begin position="483"/>
        <end position="703"/>
    </location>
</feature>
<dbReference type="SUPFAM" id="SSF49785">
    <property type="entry name" value="Galactose-binding domain-like"/>
    <property type="match status" value="1"/>
</dbReference>
<dbReference type="PROSITE" id="PS00041">
    <property type="entry name" value="HTH_ARAC_FAMILY_1"/>
    <property type="match status" value="1"/>
</dbReference>
<evidence type="ECO:0000256" key="12">
    <source>
        <dbReference type="PROSITE-ProRule" id="PRU00169"/>
    </source>
</evidence>
<evidence type="ECO:0000256" key="4">
    <source>
        <dbReference type="ARBA" id="ARBA00022679"/>
    </source>
</evidence>
<proteinExistence type="predicted"/>
<dbReference type="InterPro" id="IPR004358">
    <property type="entry name" value="Sig_transdc_His_kin-like_C"/>
</dbReference>
<feature type="coiled-coil region" evidence="13">
    <location>
        <begin position="428"/>
        <end position="476"/>
    </location>
</feature>
<dbReference type="InterPro" id="IPR009057">
    <property type="entry name" value="Homeodomain-like_sf"/>
</dbReference>
<evidence type="ECO:0000256" key="6">
    <source>
        <dbReference type="ARBA" id="ARBA00022777"/>
    </source>
</evidence>
<keyword evidence="9" id="KW-0805">Transcription regulation</keyword>
<keyword evidence="5" id="KW-0547">Nucleotide-binding</keyword>
<evidence type="ECO:0000256" key="2">
    <source>
        <dbReference type="ARBA" id="ARBA00012438"/>
    </source>
</evidence>
<name>A0A327WLG3_LARAB</name>
<keyword evidence="7" id="KW-0067">ATP-binding</keyword>
<dbReference type="SMART" id="SM00387">
    <property type="entry name" value="HATPase_c"/>
    <property type="match status" value="1"/>
</dbReference>
<accession>A0A327WLG3</accession>
<dbReference type="InterPro" id="IPR008979">
    <property type="entry name" value="Galactose-bd-like_sf"/>
</dbReference>
<evidence type="ECO:0000256" key="10">
    <source>
        <dbReference type="ARBA" id="ARBA00023125"/>
    </source>
</evidence>
<dbReference type="SMART" id="SM00342">
    <property type="entry name" value="HTH_ARAC"/>
    <property type="match status" value="1"/>
</dbReference>
<dbReference type="GO" id="GO:0005524">
    <property type="term" value="F:ATP binding"/>
    <property type="evidence" value="ECO:0007669"/>
    <property type="project" value="UniProtKB-KW"/>
</dbReference>
<dbReference type="InterPro" id="IPR018062">
    <property type="entry name" value="HTH_AraC-typ_CS"/>
</dbReference>
<evidence type="ECO:0000313" key="19">
    <source>
        <dbReference type="Proteomes" id="UP000248790"/>
    </source>
</evidence>
<gene>
    <name evidence="18" type="ORF">LX87_05308</name>
</gene>
<keyword evidence="8" id="KW-0902">Two-component regulatory system</keyword>
<keyword evidence="14" id="KW-1133">Transmembrane helix</keyword>
<keyword evidence="4" id="KW-0808">Transferase</keyword>
<dbReference type="SUPFAM" id="SSF52172">
    <property type="entry name" value="CheY-like"/>
    <property type="match status" value="1"/>
</dbReference>
<dbReference type="Pfam" id="PF00512">
    <property type="entry name" value="HisKA"/>
    <property type="match status" value="1"/>
</dbReference>
<dbReference type="Pfam" id="PF00072">
    <property type="entry name" value="Response_reg"/>
    <property type="match status" value="1"/>
</dbReference>
<feature type="transmembrane region" description="Helical" evidence="14">
    <location>
        <begin position="167"/>
        <end position="184"/>
    </location>
</feature>
<dbReference type="GO" id="GO:0000155">
    <property type="term" value="F:phosphorelay sensor kinase activity"/>
    <property type="evidence" value="ECO:0007669"/>
    <property type="project" value="InterPro"/>
</dbReference>
<feature type="transmembrane region" description="Helical" evidence="14">
    <location>
        <begin position="347"/>
        <end position="365"/>
    </location>
</feature>
<dbReference type="OrthoDB" id="9797097at2"/>
<keyword evidence="10" id="KW-0238">DNA-binding</keyword>
<evidence type="ECO:0000256" key="9">
    <source>
        <dbReference type="ARBA" id="ARBA00023015"/>
    </source>
</evidence>
<dbReference type="Pfam" id="PF12833">
    <property type="entry name" value="HTH_18"/>
    <property type="match status" value="1"/>
</dbReference>
<dbReference type="InterPro" id="IPR018060">
    <property type="entry name" value="HTH_AraC"/>
</dbReference>